<evidence type="ECO:0000313" key="3">
    <source>
        <dbReference type="Proteomes" id="UP001642482"/>
    </source>
</evidence>
<name>A0ABP0CWA3_9PEZI</name>
<evidence type="ECO:0000256" key="1">
    <source>
        <dbReference type="SAM" id="MobiDB-lite"/>
    </source>
</evidence>
<proteinExistence type="predicted"/>
<dbReference type="Proteomes" id="UP001642482">
    <property type="component" value="Unassembled WGS sequence"/>
</dbReference>
<feature type="region of interest" description="Disordered" evidence="1">
    <location>
        <begin position="171"/>
        <end position="222"/>
    </location>
</feature>
<reference evidence="2 3" key="1">
    <citation type="submission" date="2024-01" db="EMBL/GenBank/DDBJ databases">
        <authorList>
            <person name="Allen C."/>
            <person name="Tagirdzhanova G."/>
        </authorList>
    </citation>
    <scope>NUCLEOTIDE SEQUENCE [LARGE SCALE GENOMIC DNA]</scope>
</reference>
<organism evidence="2 3">
    <name type="scientific">Sporothrix eucalyptigena</name>
    <dbReference type="NCBI Taxonomy" id="1812306"/>
    <lineage>
        <taxon>Eukaryota</taxon>
        <taxon>Fungi</taxon>
        <taxon>Dikarya</taxon>
        <taxon>Ascomycota</taxon>
        <taxon>Pezizomycotina</taxon>
        <taxon>Sordariomycetes</taxon>
        <taxon>Sordariomycetidae</taxon>
        <taxon>Ophiostomatales</taxon>
        <taxon>Ophiostomataceae</taxon>
        <taxon>Sporothrix</taxon>
    </lineage>
</organism>
<sequence>MRGVERRIGIPWSTRNITDPRLEPLTRSTVTEALCLPGVTQTILVMWFALGSTMTPANMDNPILLRRTFINGTGLPPLAKNTTTTTLMKAAESFRGLVRSIRHEISQAAYRGSERYYSPAPVAAGGRPMPRREYGETYHEPGYGAPHDPYANGPRYERGPGPVRTVNERAGAIPATGERRAVQTNPYDYDEYDPHNPTAEPSVKETTSAAASQRSQQQMQYQ</sequence>
<accession>A0ABP0CWA3</accession>
<keyword evidence="3" id="KW-1185">Reference proteome</keyword>
<evidence type="ECO:0000313" key="2">
    <source>
        <dbReference type="EMBL" id="CAK7236437.1"/>
    </source>
</evidence>
<feature type="compositionally biased region" description="Low complexity" evidence="1">
    <location>
        <begin position="208"/>
        <end position="222"/>
    </location>
</feature>
<protein>
    <submittedName>
        <fullName evidence="2">Uncharacterized protein</fullName>
    </submittedName>
</protein>
<gene>
    <name evidence="2" type="ORF">SEUCBS140593_009620</name>
</gene>
<dbReference type="EMBL" id="CAWUHD010000163">
    <property type="protein sequence ID" value="CAK7236437.1"/>
    <property type="molecule type" value="Genomic_DNA"/>
</dbReference>
<comment type="caution">
    <text evidence="2">The sequence shown here is derived from an EMBL/GenBank/DDBJ whole genome shotgun (WGS) entry which is preliminary data.</text>
</comment>
<feature type="region of interest" description="Disordered" evidence="1">
    <location>
        <begin position="136"/>
        <end position="158"/>
    </location>
</feature>